<evidence type="ECO:0000256" key="13">
    <source>
        <dbReference type="HAMAP-Rule" id="MF_00409"/>
    </source>
</evidence>
<evidence type="ECO:0000256" key="7">
    <source>
        <dbReference type="ARBA" id="ARBA00022679"/>
    </source>
</evidence>
<comment type="similarity">
    <text evidence="13">Belongs to the LpxK family.</text>
</comment>
<dbReference type="EMBL" id="JAAXYO010000090">
    <property type="protein sequence ID" value="MBU2787979.1"/>
    <property type="molecule type" value="Genomic_DNA"/>
</dbReference>
<keyword evidence="10 13" id="KW-0067">ATP-binding</keyword>
<evidence type="ECO:0000256" key="1">
    <source>
        <dbReference type="ARBA" id="ARBA00002274"/>
    </source>
</evidence>
<dbReference type="GO" id="GO:0009029">
    <property type="term" value="F:lipid-A 4'-kinase activity"/>
    <property type="evidence" value="ECO:0007669"/>
    <property type="project" value="UniProtKB-UniRule"/>
</dbReference>
<evidence type="ECO:0000256" key="8">
    <source>
        <dbReference type="ARBA" id="ARBA00022741"/>
    </source>
</evidence>
<comment type="function">
    <text evidence="1 13">Transfers the gamma-phosphate of ATP to the 4'-position of a tetraacyldisaccharide 1-phosphate intermediate (termed DS-1-P) to form tetraacyldisaccharide 1,4'-bis-phosphate (lipid IVA).</text>
</comment>
<feature type="transmembrane region" description="Helical" evidence="14">
    <location>
        <begin position="12"/>
        <end position="33"/>
    </location>
</feature>
<keyword evidence="14" id="KW-0472">Membrane</keyword>
<evidence type="ECO:0000313" key="15">
    <source>
        <dbReference type="EMBL" id="MBU2787979.1"/>
    </source>
</evidence>
<dbReference type="EC" id="2.7.1.130" evidence="3 13"/>
<sequence length="332" mass="36385">MSWRQELERQWYAGGVGAYLLRPLGAIYCALAARRRARARRLPGALPSIVVGNLNVGGSAKTPMTMALLRYLQSHSWHPAAISRGYGAHPPQEPYAVLPDDSPVRAGDEPLLLRSVAPVFLSRRRHAGILAAANAGHDIVVLDDGFQHLALQPSLSLLLLQGERPLGNGRCLPSGPLREAKTALQAADALLCDPAAAGSADLVGIAPPCFRFEQQATRLVPLHDPVQELPLQALRNRHVHAVTGIARPERFQRTLEVLGAQVTLHSFPDHHVFRQQDLVNISAPLVITSKDAVKCMQLAGLPEIWVLEIGIHWEPSFSHWLDQRLATWRSPQ</sequence>
<evidence type="ECO:0000256" key="10">
    <source>
        <dbReference type="ARBA" id="ARBA00022840"/>
    </source>
</evidence>
<keyword evidence="16" id="KW-1185">Reference proteome</keyword>
<keyword evidence="5 13" id="KW-0444">Lipid biosynthesis</keyword>
<name>A0AAE2YPH6_9PROT</name>
<accession>A0AAE2YPH6</accession>
<evidence type="ECO:0000256" key="4">
    <source>
        <dbReference type="ARBA" id="ARBA00016436"/>
    </source>
</evidence>
<reference evidence="15" key="1">
    <citation type="journal article" date="2021" name="ISME J.">
        <title>Genomic evolution of the class Acidithiobacillia: deep-branching Proteobacteria living in extreme acidic conditions.</title>
        <authorList>
            <person name="Moya-Beltran A."/>
            <person name="Beard S."/>
            <person name="Rojas-Villalobos C."/>
            <person name="Issotta F."/>
            <person name="Gallardo Y."/>
            <person name="Ulloa R."/>
            <person name="Giaveno A."/>
            <person name="Degli Esposti M."/>
            <person name="Johnson D.B."/>
            <person name="Quatrini R."/>
        </authorList>
    </citation>
    <scope>NUCLEOTIDE SEQUENCE</scope>
    <source>
        <strain evidence="15">VAN18-1</strain>
    </source>
</reference>
<dbReference type="GO" id="GO:0005886">
    <property type="term" value="C:plasma membrane"/>
    <property type="evidence" value="ECO:0007669"/>
    <property type="project" value="TreeGrafter"/>
</dbReference>
<evidence type="ECO:0000256" key="9">
    <source>
        <dbReference type="ARBA" id="ARBA00022777"/>
    </source>
</evidence>
<comment type="caution">
    <text evidence="15">The sequence shown here is derived from an EMBL/GenBank/DDBJ whole genome shotgun (WGS) entry which is preliminary data.</text>
</comment>
<keyword evidence="6 13" id="KW-0441">Lipid A biosynthesis</keyword>
<evidence type="ECO:0000256" key="6">
    <source>
        <dbReference type="ARBA" id="ARBA00022556"/>
    </source>
</evidence>
<organism evidence="15 16">
    <name type="scientific">Igneacidithiobacillus copahuensis</name>
    <dbReference type="NCBI Taxonomy" id="2724909"/>
    <lineage>
        <taxon>Bacteria</taxon>
        <taxon>Pseudomonadati</taxon>
        <taxon>Pseudomonadota</taxon>
        <taxon>Acidithiobacillia</taxon>
        <taxon>Acidithiobacillales</taxon>
        <taxon>Acidithiobacillaceae</taxon>
        <taxon>Igneacidithiobacillus</taxon>
    </lineage>
</organism>
<evidence type="ECO:0000313" key="16">
    <source>
        <dbReference type="Proteomes" id="UP001197378"/>
    </source>
</evidence>
<dbReference type="HAMAP" id="MF_00409">
    <property type="entry name" value="LpxK"/>
    <property type="match status" value="1"/>
</dbReference>
<dbReference type="GO" id="GO:0009244">
    <property type="term" value="P:lipopolysaccharide core region biosynthetic process"/>
    <property type="evidence" value="ECO:0007669"/>
    <property type="project" value="TreeGrafter"/>
</dbReference>
<keyword evidence="7 13" id="KW-0808">Transferase</keyword>
<dbReference type="PANTHER" id="PTHR42724">
    <property type="entry name" value="TETRAACYLDISACCHARIDE 4'-KINASE"/>
    <property type="match status" value="1"/>
</dbReference>
<keyword evidence="11 13" id="KW-0443">Lipid metabolism</keyword>
<evidence type="ECO:0000256" key="2">
    <source>
        <dbReference type="ARBA" id="ARBA00004870"/>
    </source>
</evidence>
<protein>
    <recommendedName>
        <fullName evidence="4 13">Tetraacyldisaccharide 4'-kinase</fullName>
        <ecNumber evidence="3 13">2.7.1.130</ecNumber>
    </recommendedName>
    <alternativeName>
        <fullName evidence="12 13">Lipid A 4'-kinase</fullName>
    </alternativeName>
</protein>
<dbReference type="NCBIfam" id="TIGR00682">
    <property type="entry name" value="lpxK"/>
    <property type="match status" value="1"/>
</dbReference>
<comment type="catalytic activity">
    <reaction evidence="13">
        <text>a lipid A disaccharide + ATP = a lipid IVA + ADP + H(+)</text>
        <dbReference type="Rhea" id="RHEA:67840"/>
        <dbReference type="ChEBI" id="CHEBI:15378"/>
        <dbReference type="ChEBI" id="CHEBI:30616"/>
        <dbReference type="ChEBI" id="CHEBI:176343"/>
        <dbReference type="ChEBI" id="CHEBI:176425"/>
        <dbReference type="ChEBI" id="CHEBI:456216"/>
        <dbReference type="EC" id="2.7.1.130"/>
    </reaction>
</comment>
<evidence type="ECO:0000256" key="12">
    <source>
        <dbReference type="ARBA" id="ARBA00029757"/>
    </source>
</evidence>
<keyword evidence="9 13" id="KW-0418">Kinase</keyword>
<dbReference type="GO" id="GO:0009245">
    <property type="term" value="P:lipid A biosynthetic process"/>
    <property type="evidence" value="ECO:0007669"/>
    <property type="project" value="UniProtKB-UniRule"/>
</dbReference>
<dbReference type="PANTHER" id="PTHR42724:SF1">
    <property type="entry name" value="TETRAACYLDISACCHARIDE 4'-KINASE, MITOCHONDRIAL-RELATED"/>
    <property type="match status" value="1"/>
</dbReference>
<dbReference type="GO" id="GO:0005524">
    <property type="term" value="F:ATP binding"/>
    <property type="evidence" value="ECO:0007669"/>
    <property type="project" value="UniProtKB-UniRule"/>
</dbReference>
<dbReference type="InterPro" id="IPR003758">
    <property type="entry name" value="LpxK"/>
</dbReference>
<keyword evidence="8 13" id="KW-0547">Nucleotide-binding</keyword>
<dbReference type="Pfam" id="PF02606">
    <property type="entry name" value="LpxK"/>
    <property type="match status" value="1"/>
</dbReference>
<dbReference type="AlphaFoldDB" id="A0AAE2YPH6"/>
<keyword evidence="14" id="KW-0812">Transmembrane</keyword>
<evidence type="ECO:0000256" key="11">
    <source>
        <dbReference type="ARBA" id="ARBA00023098"/>
    </source>
</evidence>
<evidence type="ECO:0000256" key="14">
    <source>
        <dbReference type="SAM" id="Phobius"/>
    </source>
</evidence>
<evidence type="ECO:0000256" key="3">
    <source>
        <dbReference type="ARBA" id="ARBA00012071"/>
    </source>
</evidence>
<keyword evidence="14" id="KW-1133">Transmembrane helix</keyword>
<comment type="caution">
    <text evidence="13">Lacks conserved residue(s) required for the propagation of feature annotation.</text>
</comment>
<dbReference type="InterPro" id="IPR027417">
    <property type="entry name" value="P-loop_NTPase"/>
</dbReference>
<proteinExistence type="inferred from homology"/>
<comment type="pathway">
    <text evidence="2 13">Glycolipid biosynthesis; lipid IV(A) biosynthesis; lipid IV(A) from (3R)-3-hydroxytetradecanoyl-[acyl-carrier-protein] and UDP-N-acetyl-alpha-D-glucosamine: step 6/6.</text>
</comment>
<dbReference type="SUPFAM" id="SSF52540">
    <property type="entry name" value="P-loop containing nucleoside triphosphate hydrolases"/>
    <property type="match status" value="1"/>
</dbReference>
<dbReference type="Proteomes" id="UP001197378">
    <property type="component" value="Unassembled WGS sequence"/>
</dbReference>
<gene>
    <name evidence="13 15" type="primary">lpxK</name>
    <name evidence="15" type="ORF">HFQ13_07145</name>
</gene>
<evidence type="ECO:0000256" key="5">
    <source>
        <dbReference type="ARBA" id="ARBA00022516"/>
    </source>
</evidence>